<feature type="chain" id="PRO_5046984107" evidence="4">
    <location>
        <begin position="26"/>
        <end position="714"/>
    </location>
</feature>
<organism evidence="5 6">
    <name type="scientific">Micromonospora sicca</name>
    <dbReference type="NCBI Taxonomy" id="2202420"/>
    <lineage>
        <taxon>Bacteria</taxon>
        <taxon>Bacillati</taxon>
        <taxon>Actinomycetota</taxon>
        <taxon>Actinomycetes</taxon>
        <taxon>Micromonosporales</taxon>
        <taxon>Micromonosporaceae</taxon>
        <taxon>Micromonospora</taxon>
    </lineage>
</organism>
<evidence type="ECO:0000313" key="6">
    <source>
        <dbReference type="Proteomes" id="UP001290101"/>
    </source>
</evidence>
<accession>A0ABU5JBJ0</accession>
<gene>
    <name evidence="5" type="ORF">U2F25_10790</name>
</gene>
<evidence type="ECO:0000256" key="1">
    <source>
        <dbReference type="ARBA" id="ARBA00009865"/>
    </source>
</evidence>
<evidence type="ECO:0000256" key="2">
    <source>
        <dbReference type="ARBA" id="ARBA00022801"/>
    </source>
</evidence>
<dbReference type="PANTHER" id="PTHR22925:SF3">
    <property type="entry name" value="GLYCOSYL HYDROLASE FAMILY PROTEIN 43"/>
    <property type="match status" value="1"/>
</dbReference>
<name>A0ABU5JBJ0_9ACTN</name>
<keyword evidence="3" id="KW-0326">Glycosidase</keyword>
<dbReference type="RefSeq" id="WP_322440214.1">
    <property type="nucleotide sequence ID" value="NZ_JAXOTQ010000011.1"/>
</dbReference>
<proteinExistence type="inferred from homology"/>
<dbReference type="InterPro" id="IPR006710">
    <property type="entry name" value="Glyco_hydro_43"/>
</dbReference>
<dbReference type="Proteomes" id="UP001290101">
    <property type="component" value="Unassembled WGS sequence"/>
</dbReference>
<reference evidence="5 6" key="1">
    <citation type="submission" date="2023-12" db="EMBL/GenBank/DDBJ databases">
        <title>Micromonospora sp. nov., isolated from Atacama Desert.</title>
        <authorList>
            <person name="Carro L."/>
            <person name="Golinska P."/>
            <person name="Klenk H.-P."/>
            <person name="Goodfellow M."/>
        </authorList>
    </citation>
    <scope>NUCLEOTIDE SEQUENCE [LARGE SCALE GENOMIC DNA]</scope>
    <source>
        <strain evidence="5 6">4G53</strain>
    </source>
</reference>
<keyword evidence="2" id="KW-0378">Hydrolase</keyword>
<dbReference type="PANTHER" id="PTHR22925">
    <property type="entry name" value="GLYCOSYL HYDROLASE 43 FAMILY MEMBER"/>
    <property type="match status" value="1"/>
</dbReference>
<dbReference type="Pfam" id="PF04616">
    <property type="entry name" value="Glyco_hydro_43"/>
    <property type="match status" value="1"/>
</dbReference>
<dbReference type="SUPFAM" id="SSF75005">
    <property type="entry name" value="Arabinanase/levansucrase/invertase"/>
    <property type="match status" value="1"/>
</dbReference>
<protein>
    <submittedName>
        <fullName evidence="5">Family 43 glycosylhydrolase</fullName>
    </submittedName>
</protein>
<keyword evidence="4" id="KW-0732">Signal</keyword>
<dbReference type="Gene3D" id="2.115.10.20">
    <property type="entry name" value="Glycosyl hydrolase domain, family 43"/>
    <property type="match status" value="1"/>
</dbReference>
<dbReference type="InterPro" id="IPR023296">
    <property type="entry name" value="Glyco_hydro_beta-prop_sf"/>
</dbReference>
<evidence type="ECO:0000256" key="4">
    <source>
        <dbReference type="SAM" id="SignalP"/>
    </source>
</evidence>
<dbReference type="EMBL" id="JAXOTQ010000011">
    <property type="protein sequence ID" value="MDZ5489946.1"/>
    <property type="molecule type" value="Genomic_DNA"/>
</dbReference>
<dbReference type="CDD" id="cd18824">
    <property type="entry name" value="GH43_CtGH43-like"/>
    <property type="match status" value="1"/>
</dbReference>
<comment type="similarity">
    <text evidence="1">Belongs to the glycosyl hydrolase 43 family.</text>
</comment>
<keyword evidence="6" id="KW-1185">Reference proteome</keyword>
<evidence type="ECO:0000256" key="3">
    <source>
        <dbReference type="ARBA" id="ARBA00023295"/>
    </source>
</evidence>
<feature type="signal peptide" evidence="4">
    <location>
        <begin position="1"/>
        <end position="25"/>
    </location>
</feature>
<evidence type="ECO:0000313" key="5">
    <source>
        <dbReference type="EMBL" id="MDZ5489946.1"/>
    </source>
</evidence>
<comment type="caution">
    <text evidence="5">The sequence shown here is derived from an EMBL/GenBank/DDBJ whole genome shotgun (WGS) entry which is preliminary data.</text>
</comment>
<sequence>MKRHRLLLLSAAAALSIVVATPPAAAESPQPVTTVVNGDAAGSTIRFAPNGDAVDAHDGEIRRFGNRYYLYGTRYGCGYEWQRPGAPFCGFASYSSTDLVHWRDEGLLFDASTTQWQQRCNGNTYGCYRPHVAFNTASGKYVLWINSYDVGVGYHVFTSDQPTGPFVEQPFPRLAVTDGVPPGLNNGDHDLFVDGDGTAYLVFTDWRRGGDIVVEKLDATYRTGTGEYTRLGLTRVEAPSMFERDGRYYLTLSDPNCGYCTTGTSYFTAPTPLGPWSGAPAQDSWKLAGGALLVDGGGIGLSRAGAQWTDYDLSFTTTPLQTASQGGHSYAQAGWVFRASDPGNGYSWLLGNYPHAGATGGNLTKIVWRGGGIASAVTVKTPMAIEGGRSYAVRTQVTGNTIRTWVDGVLIDETTDGTYHSGRVGFRESGGSDHESARFDDVKVTAPDGTVLLADDFAGDLAAWDRPSVPPLGIKISNDSCGGQPADVAALPARQGNVYLYQSDLWNNGAPNEALARHHWEPLRFRADGSIEPITCGRSYNLPLAGLRDTAGPALPAGTDVTTGDLGFRAFCDVAGRVQRAQTFTAERAGRLQRVSYTTFQAGHPDGPLVLEVSRLGADGRPGEPLVRREVPAAAVSWSPSRVAVEVGLDVAAGDRFALVVRSAASRGCYGMAYNDADPYPTGGGGLYSNDGGTTWREETGRDLRIDTTVEAAP</sequence>
<dbReference type="Gene3D" id="2.60.120.200">
    <property type="match status" value="1"/>
</dbReference>